<evidence type="ECO:0000313" key="3">
    <source>
        <dbReference type="EMBL" id="MEK8027055.1"/>
    </source>
</evidence>
<sequence length="330" mass="35482">MQTFTRLLGAFALTAVALAAHTTAAAQTKMTLGHNAAPGNPKHEASLKFAELLKARSNGRIEVQVAGGAQLGDDVPLLTALRTGTVDFSANSQGAISNVVPEYAAFGMPFLFPNLQAAWKVLDGPVGQELAKASEAKGLVVLGYWDNGIRHISNKVRPIATPADTKGLKLRTPPDPVTVDIMQSLGADAQQIKFAELYVALQQGVVDGQENPLMNIWSSKLYEVQKYISLTAHKYEMTPFVMSKRSWDKLSADDRKAIQEAAAEATQFNRQASLASDQKLEGELKAKGVQINHPDLAPFVKATEPVLAKWTAGPQGEFVRKVVAAARAVK</sequence>
<name>A0ABU9BAX4_9BURK</name>
<dbReference type="CDD" id="cd13603">
    <property type="entry name" value="PBP2_TRAP_Siap_TeaA_like"/>
    <property type="match status" value="1"/>
</dbReference>
<dbReference type="RefSeq" id="WP_341374834.1">
    <property type="nucleotide sequence ID" value="NZ_JBBUTF010000012.1"/>
</dbReference>
<evidence type="ECO:0000256" key="1">
    <source>
        <dbReference type="ARBA" id="ARBA00022729"/>
    </source>
</evidence>
<reference evidence="3 4" key="1">
    <citation type="submission" date="2024-04" db="EMBL/GenBank/DDBJ databases">
        <title>Novel species of the genus Ideonella isolated from streams.</title>
        <authorList>
            <person name="Lu H."/>
        </authorList>
    </citation>
    <scope>NUCLEOTIDE SEQUENCE [LARGE SCALE GENOMIC DNA]</scope>
    <source>
        <strain evidence="3 4">BYS139W</strain>
    </source>
</reference>
<dbReference type="InterPro" id="IPR004682">
    <property type="entry name" value="TRAP_DctP"/>
</dbReference>
<dbReference type="PANTHER" id="PTHR33376">
    <property type="match status" value="1"/>
</dbReference>
<dbReference type="PANTHER" id="PTHR33376:SF2">
    <property type="entry name" value="DICARBOXYLATE-BINDING PERIPLASMIC PROTEIN"/>
    <property type="match status" value="1"/>
</dbReference>
<protein>
    <submittedName>
        <fullName evidence="3">TRAP transporter substrate-binding protein</fullName>
    </submittedName>
</protein>
<dbReference type="PIRSF" id="PIRSF006470">
    <property type="entry name" value="DctB"/>
    <property type="match status" value="1"/>
</dbReference>
<dbReference type="Pfam" id="PF03480">
    <property type="entry name" value="DctP"/>
    <property type="match status" value="1"/>
</dbReference>
<dbReference type="Gene3D" id="3.40.190.170">
    <property type="entry name" value="Bacterial extracellular solute-binding protein, family 7"/>
    <property type="match status" value="1"/>
</dbReference>
<evidence type="ECO:0000256" key="2">
    <source>
        <dbReference type="SAM" id="SignalP"/>
    </source>
</evidence>
<dbReference type="InterPro" id="IPR038404">
    <property type="entry name" value="TRAP_DctP_sf"/>
</dbReference>
<dbReference type="EMBL" id="JBBUTF010000012">
    <property type="protein sequence ID" value="MEK8027055.1"/>
    <property type="molecule type" value="Genomic_DNA"/>
</dbReference>
<dbReference type="NCBIfam" id="NF037995">
    <property type="entry name" value="TRAP_S1"/>
    <property type="match status" value="1"/>
</dbReference>
<feature type="chain" id="PRO_5045217848" evidence="2">
    <location>
        <begin position="20"/>
        <end position="330"/>
    </location>
</feature>
<keyword evidence="4" id="KW-1185">Reference proteome</keyword>
<dbReference type="InterPro" id="IPR018389">
    <property type="entry name" value="DctP_fam"/>
</dbReference>
<evidence type="ECO:0000313" key="4">
    <source>
        <dbReference type="Proteomes" id="UP001368500"/>
    </source>
</evidence>
<feature type="signal peptide" evidence="2">
    <location>
        <begin position="1"/>
        <end position="19"/>
    </location>
</feature>
<gene>
    <name evidence="3" type="ORF">AACH11_13885</name>
</gene>
<dbReference type="NCBIfam" id="TIGR00787">
    <property type="entry name" value="dctP"/>
    <property type="match status" value="1"/>
</dbReference>
<comment type="caution">
    <text evidence="3">The sequence shown here is derived from an EMBL/GenBank/DDBJ whole genome shotgun (WGS) entry which is preliminary data.</text>
</comment>
<dbReference type="Proteomes" id="UP001368500">
    <property type="component" value="Unassembled WGS sequence"/>
</dbReference>
<keyword evidence="1 2" id="KW-0732">Signal</keyword>
<organism evidence="3 4">
    <name type="scientific">Pseudaquabacterium rugosum</name>
    <dbReference type="NCBI Taxonomy" id="2984194"/>
    <lineage>
        <taxon>Bacteria</taxon>
        <taxon>Pseudomonadati</taxon>
        <taxon>Pseudomonadota</taxon>
        <taxon>Betaproteobacteria</taxon>
        <taxon>Burkholderiales</taxon>
        <taxon>Sphaerotilaceae</taxon>
        <taxon>Pseudaquabacterium</taxon>
    </lineage>
</organism>
<proteinExistence type="predicted"/>
<accession>A0ABU9BAX4</accession>